<protein>
    <submittedName>
        <fullName evidence="13">Zinc finger protein 280A</fullName>
    </submittedName>
</protein>
<feature type="compositionally biased region" description="Basic and acidic residues" evidence="11">
    <location>
        <begin position="10"/>
        <end position="22"/>
    </location>
</feature>
<dbReference type="PROSITE" id="PS50157">
    <property type="entry name" value="ZINC_FINGER_C2H2_2"/>
    <property type="match status" value="1"/>
</dbReference>
<dbReference type="Pfam" id="PF13836">
    <property type="entry name" value="DUF4195"/>
    <property type="match status" value="1"/>
</dbReference>
<name>A0A8J5ZH60_GALPY</name>
<dbReference type="PROSITE" id="PS00028">
    <property type="entry name" value="ZINC_FINGER_C2H2_1"/>
    <property type="match status" value="2"/>
</dbReference>
<dbReference type="PANTHER" id="PTHR24388">
    <property type="entry name" value="ZINC FINGER PROTEIN"/>
    <property type="match status" value="1"/>
</dbReference>
<keyword evidence="3" id="KW-0677">Repeat</keyword>
<keyword evidence="7" id="KW-0238">DNA-binding</keyword>
<evidence type="ECO:0000256" key="3">
    <source>
        <dbReference type="ARBA" id="ARBA00022737"/>
    </source>
</evidence>
<accession>A0A8J5ZH60</accession>
<dbReference type="InterPro" id="IPR050527">
    <property type="entry name" value="Snail/Krueppel_Znf"/>
</dbReference>
<dbReference type="GO" id="GO:0000981">
    <property type="term" value="F:DNA-binding transcription factor activity, RNA polymerase II-specific"/>
    <property type="evidence" value="ECO:0007669"/>
    <property type="project" value="TreeGrafter"/>
</dbReference>
<feature type="region of interest" description="Disordered" evidence="11">
    <location>
        <begin position="1"/>
        <end position="30"/>
    </location>
</feature>
<evidence type="ECO:0000259" key="12">
    <source>
        <dbReference type="PROSITE" id="PS50157"/>
    </source>
</evidence>
<dbReference type="PANTHER" id="PTHR24388:SF75">
    <property type="entry name" value="ZINC FINGER PROTEIN 280A"/>
    <property type="match status" value="1"/>
</dbReference>
<comment type="caution">
    <text evidence="13">The sequence shown here is derived from an EMBL/GenBank/DDBJ whole genome shotgun (WGS) entry which is preliminary data.</text>
</comment>
<dbReference type="AlphaFoldDB" id="A0A8J5ZH60"/>
<gene>
    <name evidence="13" type="ORF">J0S82_002496</name>
</gene>
<evidence type="ECO:0000256" key="10">
    <source>
        <dbReference type="PROSITE-ProRule" id="PRU00042"/>
    </source>
</evidence>
<dbReference type="InterPro" id="IPR025243">
    <property type="entry name" value="DUF4195"/>
</dbReference>
<dbReference type="Gene3D" id="3.30.160.60">
    <property type="entry name" value="Classic Zinc Finger"/>
    <property type="match status" value="2"/>
</dbReference>
<evidence type="ECO:0000256" key="1">
    <source>
        <dbReference type="ARBA" id="ARBA00004123"/>
    </source>
</evidence>
<evidence type="ECO:0000256" key="6">
    <source>
        <dbReference type="ARBA" id="ARBA00023015"/>
    </source>
</evidence>
<feature type="domain" description="C2H2-type" evidence="12">
    <location>
        <begin position="280"/>
        <end position="308"/>
    </location>
</feature>
<dbReference type="OrthoDB" id="10032537at2759"/>
<evidence type="ECO:0000256" key="11">
    <source>
        <dbReference type="SAM" id="MobiDB-lite"/>
    </source>
</evidence>
<dbReference type="GO" id="GO:0000978">
    <property type="term" value="F:RNA polymerase II cis-regulatory region sequence-specific DNA binding"/>
    <property type="evidence" value="ECO:0007669"/>
    <property type="project" value="TreeGrafter"/>
</dbReference>
<keyword evidence="5" id="KW-0862">Zinc</keyword>
<reference evidence="13" key="1">
    <citation type="journal article" date="2021" name="Evol. Appl.">
        <title>The genome of the Pyrenean desman and the effects of bottlenecks and inbreeding on the genomic landscape of an endangered species.</title>
        <authorList>
            <person name="Escoda L."/>
            <person name="Castresana J."/>
        </authorList>
    </citation>
    <scope>NUCLEOTIDE SEQUENCE</scope>
    <source>
        <strain evidence="13">IBE-C5619</strain>
    </source>
</reference>
<keyword evidence="14" id="KW-1185">Reference proteome</keyword>
<organism evidence="13 14">
    <name type="scientific">Galemys pyrenaicus</name>
    <name type="common">Iberian desman</name>
    <name type="synonym">Pyrenean desman</name>
    <dbReference type="NCBI Taxonomy" id="202257"/>
    <lineage>
        <taxon>Eukaryota</taxon>
        <taxon>Metazoa</taxon>
        <taxon>Chordata</taxon>
        <taxon>Craniata</taxon>
        <taxon>Vertebrata</taxon>
        <taxon>Euteleostomi</taxon>
        <taxon>Mammalia</taxon>
        <taxon>Eutheria</taxon>
        <taxon>Laurasiatheria</taxon>
        <taxon>Eulipotyphla</taxon>
        <taxon>Talpidae</taxon>
        <taxon>Galemys</taxon>
    </lineage>
</organism>
<proteinExistence type="predicted"/>
<dbReference type="GO" id="GO:0008270">
    <property type="term" value="F:zinc ion binding"/>
    <property type="evidence" value="ECO:0007669"/>
    <property type="project" value="UniProtKB-KW"/>
</dbReference>
<evidence type="ECO:0000256" key="4">
    <source>
        <dbReference type="ARBA" id="ARBA00022771"/>
    </source>
</evidence>
<sequence>MVPSVNETSGKVEESDQWETLKDPAYTQQPANYVTPTSKALAISPESQPEWLAMDNPILHEPLLIHKPDPVVNSPYVMPENSSDFLPPWSQCVLGAELYVGSENKIPDDTNQLSMWNVNSVNIKRPKLSDGISGGYYSAAVSSAISPTMNTSTPSEDVLTSSSHILDEVSFPWTHEDDKANFNFMDSDRADSLERLEKTDFSSQASQNNTVDPKKENLIVLLSDFYYGQHKGDEQPEQKTHTIFKCPSCLKVLKNVKFMNHMKHHLELEKQKGDSWEIHTTCQHCHRQFPTPFQLQCHIESVHTTQEPSAVCKICELSFKTDQVLLEHMKDNHKPGEMPYVCQDCQSKSISPFLASAVGELQMTNRGPLSPLLPKLLDFGHLLCCHVTSNVVTCSWSATSQPLLKSSEGSTPIYIESSCRLRQL</sequence>
<dbReference type="SMART" id="SM00355">
    <property type="entry name" value="ZnF_C2H2"/>
    <property type="match status" value="3"/>
</dbReference>
<dbReference type="Proteomes" id="UP000700334">
    <property type="component" value="Unassembled WGS sequence"/>
</dbReference>
<keyword evidence="4 10" id="KW-0863">Zinc-finger</keyword>
<evidence type="ECO:0000256" key="8">
    <source>
        <dbReference type="ARBA" id="ARBA00023163"/>
    </source>
</evidence>
<dbReference type="GO" id="GO:0005634">
    <property type="term" value="C:nucleus"/>
    <property type="evidence" value="ECO:0007669"/>
    <property type="project" value="UniProtKB-SubCell"/>
</dbReference>
<evidence type="ECO:0000313" key="14">
    <source>
        <dbReference type="Proteomes" id="UP000700334"/>
    </source>
</evidence>
<dbReference type="InterPro" id="IPR013087">
    <property type="entry name" value="Znf_C2H2_type"/>
</dbReference>
<evidence type="ECO:0000256" key="9">
    <source>
        <dbReference type="ARBA" id="ARBA00023242"/>
    </source>
</evidence>
<keyword evidence="9" id="KW-0539">Nucleus</keyword>
<dbReference type="EMBL" id="JAGFMF010012206">
    <property type="protein sequence ID" value="KAG8505938.1"/>
    <property type="molecule type" value="Genomic_DNA"/>
</dbReference>
<keyword evidence="6" id="KW-0805">Transcription regulation</keyword>
<comment type="subcellular location">
    <subcellularLocation>
        <location evidence="1">Nucleus</location>
    </subcellularLocation>
</comment>
<evidence type="ECO:0000313" key="13">
    <source>
        <dbReference type="EMBL" id="KAG8505938.1"/>
    </source>
</evidence>
<keyword evidence="8" id="KW-0804">Transcription</keyword>
<keyword evidence="2" id="KW-0479">Metal-binding</keyword>
<evidence type="ECO:0000256" key="5">
    <source>
        <dbReference type="ARBA" id="ARBA00022833"/>
    </source>
</evidence>
<evidence type="ECO:0000256" key="7">
    <source>
        <dbReference type="ARBA" id="ARBA00023125"/>
    </source>
</evidence>
<evidence type="ECO:0000256" key="2">
    <source>
        <dbReference type="ARBA" id="ARBA00022723"/>
    </source>
</evidence>